<dbReference type="GO" id="GO:0005524">
    <property type="term" value="F:ATP binding"/>
    <property type="evidence" value="ECO:0007669"/>
    <property type="project" value="UniProtKB-UniRule"/>
</dbReference>
<gene>
    <name evidence="15" type="primary">OXI1</name>
    <name evidence="15" type="ORF">AXF42_Ash014600</name>
</gene>
<evidence type="ECO:0000256" key="6">
    <source>
        <dbReference type="ARBA" id="ARBA00022777"/>
    </source>
</evidence>
<dbReference type="InterPro" id="IPR008271">
    <property type="entry name" value="Ser/Thr_kinase_AS"/>
</dbReference>
<keyword evidence="4 15" id="KW-0808">Transferase</keyword>
<dbReference type="AlphaFoldDB" id="A0A2I0AK49"/>
<evidence type="ECO:0000256" key="1">
    <source>
        <dbReference type="ARBA" id="ARBA00009903"/>
    </source>
</evidence>
<keyword evidence="7 10" id="KW-0067">ATP-binding</keyword>
<evidence type="ECO:0000256" key="12">
    <source>
        <dbReference type="SAM" id="MobiDB-lite"/>
    </source>
</evidence>
<protein>
    <recommendedName>
        <fullName evidence="2">non-specific serine/threonine protein kinase</fullName>
        <ecNumber evidence="2">2.7.11.1</ecNumber>
    </recommendedName>
</protein>
<dbReference type="Gene3D" id="1.10.510.10">
    <property type="entry name" value="Transferase(Phosphotransferase) domain 1"/>
    <property type="match status" value="2"/>
</dbReference>
<reference evidence="15 16" key="1">
    <citation type="journal article" date="2017" name="Nature">
        <title>The Apostasia genome and the evolution of orchids.</title>
        <authorList>
            <person name="Zhang G.Q."/>
            <person name="Liu K.W."/>
            <person name="Li Z."/>
            <person name="Lohaus R."/>
            <person name="Hsiao Y.Y."/>
            <person name="Niu S.C."/>
            <person name="Wang J.Y."/>
            <person name="Lin Y.C."/>
            <person name="Xu Q."/>
            <person name="Chen L.J."/>
            <person name="Yoshida K."/>
            <person name="Fujiwara S."/>
            <person name="Wang Z.W."/>
            <person name="Zhang Y.Q."/>
            <person name="Mitsuda N."/>
            <person name="Wang M."/>
            <person name="Liu G.H."/>
            <person name="Pecoraro L."/>
            <person name="Huang H.X."/>
            <person name="Xiao X.J."/>
            <person name="Lin M."/>
            <person name="Wu X.Y."/>
            <person name="Wu W.L."/>
            <person name="Chen Y.Y."/>
            <person name="Chang S.B."/>
            <person name="Sakamoto S."/>
            <person name="Ohme-Takagi M."/>
            <person name="Yagi M."/>
            <person name="Zeng S.J."/>
            <person name="Shen C.Y."/>
            <person name="Yeh C.M."/>
            <person name="Luo Y.B."/>
            <person name="Tsai W.C."/>
            <person name="Van de Peer Y."/>
            <person name="Liu Z.J."/>
        </authorList>
    </citation>
    <scope>NUCLEOTIDE SEQUENCE [LARGE SCALE GENOMIC DNA]</scope>
    <source>
        <strain evidence="16">cv. Shenzhen</strain>
        <tissue evidence="15">Stem</tissue>
    </source>
</reference>
<dbReference type="FunFam" id="1.10.510.10:FF:000312">
    <property type="entry name" value="Serine/threonine-protein kinase OXI1"/>
    <property type="match status" value="1"/>
</dbReference>
<dbReference type="EMBL" id="KZ451976">
    <property type="protein sequence ID" value="PKA55928.1"/>
    <property type="molecule type" value="Genomic_DNA"/>
</dbReference>
<evidence type="ECO:0000259" key="13">
    <source>
        <dbReference type="PROSITE" id="PS50011"/>
    </source>
</evidence>
<dbReference type="InterPro" id="IPR011009">
    <property type="entry name" value="Kinase-like_dom_sf"/>
</dbReference>
<dbReference type="SUPFAM" id="SSF56112">
    <property type="entry name" value="Protein kinase-like (PK-like)"/>
    <property type="match status" value="1"/>
</dbReference>
<dbReference type="EC" id="2.7.11.1" evidence="2"/>
<dbReference type="Pfam" id="PF00069">
    <property type="entry name" value="Pkinase"/>
    <property type="match status" value="2"/>
</dbReference>
<feature type="domain" description="AGC-kinase C-terminal" evidence="14">
    <location>
        <begin position="342"/>
        <end position="388"/>
    </location>
</feature>
<evidence type="ECO:0000256" key="8">
    <source>
        <dbReference type="ARBA" id="ARBA00047899"/>
    </source>
</evidence>
<dbReference type="Proteomes" id="UP000236161">
    <property type="component" value="Unassembled WGS sequence"/>
</dbReference>
<keyword evidence="6 15" id="KW-0418">Kinase</keyword>
<feature type="binding site" evidence="10">
    <location>
        <position position="48"/>
    </location>
    <ligand>
        <name>ATP</name>
        <dbReference type="ChEBI" id="CHEBI:30616"/>
    </ligand>
</feature>
<keyword evidence="5 10" id="KW-0547">Nucleotide-binding</keyword>
<dbReference type="OrthoDB" id="432483at2759"/>
<comment type="catalytic activity">
    <reaction evidence="9">
        <text>L-seryl-[protein] + ATP = O-phospho-L-seryl-[protein] + ADP + H(+)</text>
        <dbReference type="Rhea" id="RHEA:17989"/>
        <dbReference type="Rhea" id="RHEA-COMP:9863"/>
        <dbReference type="Rhea" id="RHEA-COMP:11604"/>
        <dbReference type="ChEBI" id="CHEBI:15378"/>
        <dbReference type="ChEBI" id="CHEBI:29999"/>
        <dbReference type="ChEBI" id="CHEBI:30616"/>
        <dbReference type="ChEBI" id="CHEBI:83421"/>
        <dbReference type="ChEBI" id="CHEBI:456216"/>
        <dbReference type="EC" id="2.7.11.1"/>
    </reaction>
</comment>
<evidence type="ECO:0000256" key="7">
    <source>
        <dbReference type="ARBA" id="ARBA00022840"/>
    </source>
</evidence>
<dbReference type="InterPro" id="IPR000961">
    <property type="entry name" value="AGC-kinase_C"/>
</dbReference>
<evidence type="ECO:0000256" key="11">
    <source>
        <dbReference type="RuleBase" id="RU000304"/>
    </source>
</evidence>
<dbReference type="GO" id="GO:0106310">
    <property type="term" value="F:protein serine kinase activity"/>
    <property type="evidence" value="ECO:0007669"/>
    <property type="project" value="RHEA"/>
</dbReference>
<dbReference type="PROSITE" id="PS50011">
    <property type="entry name" value="PROTEIN_KINASE_DOM"/>
    <property type="match status" value="1"/>
</dbReference>
<dbReference type="InterPro" id="IPR017441">
    <property type="entry name" value="Protein_kinase_ATP_BS"/>
</dbReference>
<keyword evidence="16" id="KW-1185">Reference proteome</keyword>
<keyword evidence="3 11" id="KW-0723">Serine/threonine-protein kinase</keyword>
<evidence type="ECO:0000256" key="5">
    <source>
        <dbReference type="ARBA" id="ARBA00022741"/>
    </source>
</evidence>
<evidence type="ECO:0000256" key="3">
    <source>
        <dbReference type="ARBA" id="ARBA00022527"/>
    </source>
</evidence>
<dbReference type="FunFam" id="1.10.510.10:FF:000294">
    <property type="entry name" value="Serine/threonine-protein kinase OXI1"/>
    <property type="match status" value="1"/>
</dbReference>
<evidence type="ECO:0000313" key="16">
    <source>
        <dbReference type="Proteomes" id="UP000236161"/>
    </source>
</evidence>
<organism evidence="15 16">
    <name type="scientific">Apostasia shenzhenica</name>
    <dbReference type="NCBI Taxonomy" id="1088818"/>
    <lineage>
        <taxon>Eukaryota</taxon>
        <taxon>Viridiplantae</taxon>
        <taxon>Streptophyta</taxon>
        <taxon>Embryophyta</taxon>
        <taxon>Tracheophyta</taxon>
        <taxon>Spermatophyta</taxon>
        <taxon>Magnoliopsida</taxon>
        <taxon>Liliopsida</taxon>
        <taxon>Asparagales</taxon>
        <taxon>Orchidaceae</taxon>
        <taxon>Apostasioideae</taxon>
        <taxon>Apostasia</taxon>
    </lineage>
</organism>
<evidence type="ECO:0000256" key="10">
    <source>
        <dbReference type="PROSITE-ProRule" id="PRU10141"/>
    </source>
</evidence>
<dbReference type="Gene3D" id="3.30.200.20">
    <property type="entry name" value="Phosphorylase Kinase, domain 1"/>
    <property type="match status" value="1"/>
</dbReference>
<feature type="domain" description="Protein kinase" evidence="13">
    <location>
        <begin position="19"/>
        <end position="341"/>
    </location>
</feature>
<dbReference type="PROSITE" id="PS51285">
    <property type="entry name" value="AGC_KINASE_CTER"/>
    <property type="match status" value="1"/>
</dbReference>
<evidence type="ECO:0000256" key="4">
    <source>
        <dbReference type="ARBA" id="ARBA00022679"/>
    </source>
</evidence>
<sequence length="388" mass="43619">MADCNAPTPSPPTLELKELTATSVIGRGASGVAFFLRKRTSGETFALKALSRSSVDRRSAARESAEELGDQDYRRIWFERDVLLALRHPLLPRLRGVVTTEKIVGFAMEHCPGGDLNALRRRQTEKIFSHDIIRFYAAELVLVIDYLHKLGIVYRDLKPENIMIQENGHIMLIDFDLSTKLPAAGTLPETPIQKSFSARTNTNMKKNMSNRYFKCFNAGTLQERPGDGATPSPARSPDSQTPVKSISFVGTEEYMAPEIIKGKGHDFAVDWWCLGVVLYEMLYGRTPFRGQNRKETFYRIINISPEISGEPTALRDLIGRLLEKDPARRIGDNEIRLHEFFRGVDWGLLFKLARPPFIPVGAEWEEGVHGLDVEKIVEEASAKSPAAF</sequence>
<proteinExistence type="inferred from homology"/>
<evidence type="ECO:0000259" key="14">
    <source>
        <dbReference type="PROSITE" id="PS51285"/>
    </source>
</evidence>
<accession>A0A2I0AK49</accession>
<feature type="region of interest" description="Disordered" evidence="12">
    <location>
        <begin position="222"/>
        <end position="243"/>
    </location>
</feature>
<evidence type="ECO:0000256" key="2">
    <source>
        <dbReference type="ARBA" id="ARBA00012513"/>
    </source>
</evidence>
<evidence type="ECO:0000256" key="9">
    <source>
        <dbReference type="ARBA" id="ARBA00048679"/>
    </source>
</evidence>
<dbReference type="InterPro" id="IPR000719">
    <property type="entry name" value="Prot_kinase_dom"/>
</dbReference>
<comment type="catalytic activity">
    <reaction evidence="8">
        <text>L-threonyl-[protein] + ATP = O-phospho-L-threonyl-[protein] + ADP + H(+)</text>
        <dbReference type="Rhea" id="RHEA:46608"/>
        <dbReference type="Rhea" id="RHEA-COMP:11060"/>
        <dbReference type="Rhea" id="RHEA-COMP:11605"/>
        <dbReference type="ChEBI" id="CHEBI:15378"/>
        <dbReference type="ChEBI" id="CHEBI:30013"/>
        <dbReference type="ChEBI" id="CHEBI:30616"/>
        <dbReference type="ChEBI" id="CHEBI:61977"/>
        <dbReference type="ChEBI" id="CHEBI:456216"/>
        <dbReference type="EC" id="2.7.11.1"/>
    </reaction>
</comment>
<name>A0A2I0AK49_9ASPA</name>
<dbReference type="SMART" id="SM00220">
    <property type="entry name" value="S_TKc"/>
    <property type="match status" value="1"/>
</dbReference>
<dbReference type="STRING" id="1088818.A0A2I0AK49"/>
<dbReference type="GO" id="GO:0004674">
    <property type="term" value="F:protein serine/threonine kinase activity"/>
    <property type="evidence" value="ECO:0007669"/>
    <property type="project" value="UniProtKB-KW"/>
</dbReference>
<dbReference type="PROSITE" id="PS00108">
    <property type="entry name" value="PROTEIN_KINASE_ST"/>
    <property type="match status" value="1"/>
</dbReference>
<evidence type="ECO:0000313" key="15">
    <source>
        <dbReference type="EMBL" id="PKA55928.1"/>
    </source>
</evidence>
<dbReference type="PROSITE" id="PS00107">
    <property type="entry name" value="PROTEIN_KINASE_ATP"/>
    <property type="match status" value="1"/>
</dbReference>
<dbReference type="PANTHER" id="PTHR45637">
    <property type="entry name" value="FLIPPASE KINASE 1-RELATED"/>
    <property type="match status" value="1"/>
</dbReference>
<comment type="similarity">
    <text evidence="1">Belongs to the protein kinase superfamily. AGC Ser/Thr protein kinase family.</text>
</comment>